<feature type="domain" description="HTH psq-type" evidence="1">
    <location>
        <begin position="39"/>
        <end position="72"/>
    </location>
</feature>
<dbReference type="AlphaFoldDB" id="A0A6J8AY66"/>
<dbReference type="EMBL" id="CACVKT020002154">
    <property type="protein sequence ID" value="CAC5375449.1"/>
    <property type="molecule type" value="Genomic_DNA"/>
</dbReference>
<gene>
    <name evidence="2" type="ORF">MCOR_12428</name>
</gene>
<dbReference type="InterPro" id="IPR007889">
    <property type="entry name" value="HTH_Psq"/>
</dbReference>
<keyword evidence="3" id="KW-1185">Reference proteome</keyword>
<accession>A0A6J8AY66</accession>
<proteinExistence type="predicted"/>
<sequence length="166" mass="19434">MNTKREQCFKFSCNSYLSDFHQKIRRRKPFKRQDYDIKNLELAVMAVQTGMMRSTQAASHYGVPRTTIHTRLARLEQQYIALAANRFKLPVRPRSRDYKQRNYSPEALERAVEAVKSGLLTANRAAVLYGVPQRTVYNRIGKYKMSVNQNNDYVSHILQKVIFDDK</sequence>
<dbReference type="OrthoDB" id="71166at2759"/>
<organism evidence="2 3">
    <name type="scientific">Mytilus coruscus</name>
    <name type="common">Sea mussel</name>
    <dbReference type="NCBI Taxonomy" id="42192"/>
    <lineage>
        <taxon>Eukaryota</taxon>
        <taxon>Metazoa</taxon>
        <taxon>Spiralia</taxon>
        <taxon>Lophotrochozoa</taxon>
        <taxon>Mollusca</taxon>
        <taxon>Bivalvia</taxon>
        <taxon>Autobranchia</taxon>
        <taxon>Pteriomorphia</taxon>
        <taxon>Mytilida</taxon>
        <taxon>Mytiloidea</taxon>
        <taxon>Mytilidae</taxon>
        <taxon>Mytilinae</taxon>
        <taxon>Mytilus</taxon>
    </lineage>
</organism>
<evidence type="ECO:0000313" key="2">
    <source>
        <dbReference type="EMBL" id="CAC5375449.1"/>
    </source>
</evidence>
<feature type="domain" description="HTH psq-type" evidence="1">
    <location>
        <begin position="104"/>
        <end position="140"/>
    </location>
</feature>
<evidence type="ECO:0000259" key="1">
    <source>
        <dbReference type="Pfam" id="PF05225"/>
    </source>
</evidence>
<dbReference type="GO" id="GO:0003677">
    <property type="term" value="F:DNA binding"/>
    <property type="evidence" value="ECO:0007669"/>
    <property type="project" value="InterPro"/>
</dbReference>
<protein>
    <recommendedName>
        <fullName evidence="1">HTH psq-type domain-containing protein</fullName>
    </recommendedName>
</protein>
<evidence type="ECO:0000313" key="3">
    <source>
        <dbReference type="Proteomes" id="UP000507470"/>
    </source>
</evidence>
<dbReference type="Proteomes" id="UP000507470">
    <property type="component" value="Unassembled WGS sequence"/>
</dbReference>
<dbReference type="InterPro" id="IPR009057">
    <property type="entry name" value="Homeodomain-like_sf"/>
</dbReference>
<reference evidence="2 3" key="1">
    <citation type="submission" date="2020-06" db="EMBL/GenBank/DDBJ databases">
        <authorList>
            <person name="Li R."/>
            <person name="Bekaert M."/>
        </authorList>
    </citation>
    <scope>NUCLEOTIDE SEQUENCE [LARGE SCALE GENOMIC DNA]</scope>
    <source>
        <strain evidence="3">wild</strain>
    </source>
</reference>
<dbReference type="SUPFAM" id="SSF46689">
    <property type="entry name" value="Homeodomain-like"/>
    <property type="match status" value="2"/>
</dbReference>
<dbReference type="Gene3D" id="1.10.10.60">
    <property type="entry name" value="Homeodomain-like"/>
    <property type="match status" value="2"/>
</dbReference>
<dbReference type="Pfam" id="PF05225">
    <property type="entry name" value="HTH_psq"/>
    <property type="match status" value="2"/>
</dbReference>
<name>A0A6J8AY66_MYTCO</name>